<dbReference type="InterPro" id="IPR023214">
    <property type="entry name" value="HAD_sf"/>
</dbReference>
<dbReference type="SUPFAM" id="SSF56784">
    <property type="entry name" value="HAD-like"/>
    <property type="match status" value="1"/>
</dbReference>
<dbReference type="EMBL" id="JAEKOZ010000031">
    <property type="protein sequence ID" value="MBJ3811900.1"/>
    <property type="molecule type" value="Genomic_DNA"/>
</dbReference>
<feature type="region of interest" description="Disordered" evidence="1">
    <location>
        <begin position="66"/>
        <end position="85"/>
    </location>
</feature>
<evidence type="ECO:0000313" key="2">
    <source>
        <dbReference type="EMBL" id="MBJ3811900.1"/>
    </source>
</evidence>
<dbReference type="Pfam" id="PF00702">
    <property type="entry name" value="Hydrolase"/>
    <property type="match status" value="1"/>
</dbReference>
<evidence type="ECO:0000256" key="1">
    <source>
        <dbReference type="SAM" id="MobiDB-lite"/>
    </source>
</evidence>
<proteinExistence type="predicted"/>
<comment type="caution">
    <text evidence="2">The sequence shown here is derived from an EMBL/GenBank/DDBJ whole genome shotgun (WGS) entry which is preliminary data.</text>
</comment>
<accession>A0ABS0XF96</accession>
<dbReference type="Gene3D" id="1.10.150.240">
    <property type="entry name" value="Putative phosphatase, domain 2"/>
    <property type="match status" value="1"/>
</dbReference>
<dbReference type="Proteomes" id="UP000634780">
    <property type="component" value="Unassembled WGS sequence"/>
</dbReference>
<dbReference type="Gene3D" id="3.40.50.1000">
    <property type="entry name" value="HAD superfamily/HAD-like"/>
    <property type="match status" value="1"/>
</dbReference>
<reference evidence="2 3" key="1">
    <citation type="submission" date="2020-12" db="EMBL/GenBank/DDBJ databases">
        <title>Streptomyces typhae sp. nov., a novel endophytic actinomycete isolated from the root of cattail pollen (Typha angustifolia L.).</title>
        <authorList>
            <person name="Peng C."/>
            <person name="Liu C."/>
        </authorList>
    </citation>
    <scope>NUCLEOTIDE SEQUENCE [LARGE SCALE GENOMIC DNA]</scope>
    <source>
        <strain evidence="2 3">JCM 4753</strain>
    </source>
</reference>
<dbReference type="InterPro" id="IPR036412">
    <property type="entry name" value="HAD-like_sf"/>
</dbReference>
<evidence type="ECO:0000313" key="3">
    <source>
        <dbReference type="Proteomes" id="UP000634780"/>
    </source>
</evidence>
<name>A0ABS0XF96_9ACTN</name>
<sequence>MPGALRGTRADVLDTDSMITDSARVHAEARKATFDAFQSQHPSQSPAQRRPFDVCEDDVRTVDGKAGLDGGAAFPTSRGRHLSTATPEAVAADKERRHVERLRKGDITAYPRTVRLPHASRRDGVAPAAACASRHARELLVHAGVLDLFDALVDGDETARLRLAGRPDPALFLAAARRLDVPARETAVVEGGPDVVVRDPGELFVEGGAP</sequence>
<dbReference type="RefSeq" id="WP_190115086.1">
    <property type="nucleotide sequence ID" value="NZ_BMVR01000003.1"/>
</dbReference>
<keyword evidence="2" id="KW-0378">Hydrolase</keyword>
<keyword evidence="3" id="KW-1185">Reference proteome</keyword>
<organism evidence="2 3">
    <name type="scientific">Streptomyces flavofungini</name>
    <dbReference type="NCBI Taxonomy" id="68200"/>
    <lineage>
        <taxon>Bacteria</taxon>
        <taxon>Bacillati</taxon>
        <taxon>Actinomycetota</taxon>
        <taxon>Actinomycetes</taxon>
        <taxon>Kitasatosporales</taxon>
        <taxon>Streptomycetaceae</taxon>
        <taxon>Streptomyces</taxon>
    </lineage>
</organism>
<gene>
    <name evidence="2" type="ORF">JGB26_33270</name>
</gene>
<dbReference type="GO" id="GO:0016787">
    <property type="term" value="F:hydrolase activity"/>
    <property type="evidence" value="ECO:0007669"/>
    <property type="project" value="UniProtKB-KW"/>
</dbReference>
<dbReference type="InterPro" id="IPR023198">
    <property type="entry name" value="PGP-like_dom2"/>
</dbReference>
<protein>
    <submittedName>
        <fullName evidence="2">Hydrolase</fullName>
    </submittedName>
</protein>